<dbReference type="AlphaFoldDB" id="A0A6C0NCK9"/>
<sequence length="213" mass="22224">MKKSKVLATTTLAGALLFTGVGATHNAHAAESEVTAKNATDIGISVMKEYGQHPENVNFNTPEDRGDHYVIFYGNKSGHGSGAVEVYKNGLVKTGSGAAAGTEHGDMTNIGYYQFEKAQDSTTTNNNTQSTDNTQAATNNVATNNEATNNNTTAATDNNVSTQENNTQSTQSNEAQTLPETGGQSNSGLVTIVASVLLAAGSLLAFRRTSNSK</sequence>
<evidence type="ECO:0000259" key="9">
    <source>
        <dbReference type="PROSITE" id="PS50847"/>
    </source>
</evidence>
<comment type="subcellular location">
    <subcellularLocation>
        <location evidence="1">Secreted</location>
        <location evidence="1">Cell wall</location>
        <topology evidence="1">Peptidoglycan-anchor</topology>
    </subcellularLocation>
</comment>
<keyword evidence="7" id="KW-0472">Membrane</keyword>
<evidence type="ECO:0000256" key="6">
    <source>
        <dbReference type="SAM" id="MobiDB-lite"/>
    </source>
</evidence>
<proteinExistence type="predicted"/>
<dbReference type="Pfam" id="PF00746">
    <property type="entry name" value="Gram_pos_anchor"/>
    <property type="match status" value="1"/>
</dbReference>
<dbReference type="PROSITE" id="PS50847">
    <property type="entry name" value="GRAM_POS_ANCHORING"/>
    <property type="match status" value="1"/>
</dbReference>
<evidence type="ECO:0000256" key="1">
    <source>
        <dbReference type="ARBA" id="ARBA00004168"/>
    </source>
</evidence>
<dbReference type="EMBL" id="MN220716">
    <property type="protein sequence ID" value="QHW08609.1"/>
    <property type="molecule type" value="Genomic_DNA"/>
</dbReference>
<accession>A0A6C0NCK9</accession>
<keyword evidence="4 8" id="KW-0732">Signal</keyword>
<feature type="signal peptide" evidence="8">
    <location>
        <begin position="1"/>
        <end position="29"/>
    </location>
</feature>
<organism evidence="10">
    <name type="scientific">Staphylococcus aureus</name>
    <dbReference type="NCBI Taxonomy" id="1280"/>
    <lineage>
        <taxon>Bacteria</taxon>
        <taxon>Bacillati</taxon>
        <taxon>Bacillota</taxon>
        <taxon>Bacilli</taxon>
        <taxon>Bacillales</taxon>
        <taxon>Staphylococcaceae</taxon>
        <taxon>Staphylococcus</taxon>
    </lineage>
</organism>
<feature type="compositionally biased region" description="Low complexity" evidence="6">
    <location>
        <begin position="142"/>
        <end position="159"/>
    </location>
</feature>
<dbReference type="RefSeq" id="WP_256824164.1">
    <property type="nucleotide sequence ID" value="NZ_JAMYYE010000015.1"/>
</dbReference>
<keyword evidence="7" id="KW-1133">Transmembrane helix</keyword>
<feature type="chain" id="PRO_5025639462" description="Gram-positive cocci surface proteins LPxTG domain-containing protein" evidence="8">
    <location>
        <begin position="30"/>
        <end position="213"/>
    </location>
</feature>
<feature type="domain" description="Gram-positive cocci surface proteins LPxTG" evidence="9">
    <location>
        <begin position="178"/>
        <end position="213"/>
    </location>
</feature>
<evidence type="ECO:0000256" key="4">
    <source>
        <dbReference type="ARBA" id="ARBA00022729"/>
    </source>
</evidence>
<evidence type="ECO:0000256" key="8">
    <source>
        <dbReference type="SAM" id="SignalP"/>
    </source>
</evidence>
<feature type="transmembrane region" description="Helical" evidence="7">
    <location>
        <begin position="188"/>
        <end position="206"/>
    </location>
</feature>
<dbReference type="NCBIfam" id="TIGR01167">
    <property type="entry name" value="LPXTG_anchor"/>
    <property type="match status" value="1"/>
</dbReference>
<name>A0A6C0NCK9_STAAU</name>
<reference evidence="10" key="1">
    <citation type="journal article" date="2019" name="J. Antimicrob. Chemother.">
        <title>A novel SCCmec type V variant in porcine MRSA ST398 from China.</title>
        <authorList>
            <person name="Ji X."/>
            <person name="Kruger H."/>
            <person name="Fessler A.T."/>
            <person name="Liu J."/>
            <person name="Zeng Z."/>
            <person name="Wang Y."/>
            <person name="Wu C."/>
            <person name="Schwarz S."/>
        </authorList>
    </citation>
    <scope>NUCLEOTIDE SEQUENCE</scope>
    <source>
        <strain evidence="10">SHP6P021P</strain>
    </source>
</reference>
<dbReference type="InterPro" id="IPR019931">
    <property type="entry name" value="LPXTG_anchor"/>
</dbReference>
<feature type="compositionally biased region" description="Polar residues" evidence="6">
    <location>
        <begin position="160"/>
        <end position="185"/>
    </location>
</feature>
<keyword evidence="5" id="KW-0572">Peptidoglycan-anchor</keyword>
<keyword evidence="2" id="KW-0134">Cell wall</keyword>
<evidence type="ECO:0000256" key="3">
    <source>
        <dbReference type="ARBA" id="ARBA00022525"/>
    </source>
</evidence>
<evidence type="ECO:0000256" key="5">
    <source>
        <dbReference type="ARBA" id="ARBA00023088"/>
    </source>
</evidence>
<protein>
    <recommendedName>
        <fullName evidence="9">Gram-positive cocci surface proteins LPxTG domain-containing protein</fullName>
    </recommendedName>
</protein>
<evidence type="ECO:0000256" key="2">
    <source>
        <dbReference type="ARBA" id="ARBA00022512"/>
    </source>
</evidence>
<feature type="region of interest" description="Disordered" evidence="6">
    <location>
        <begin position="142"/>
        <end position="185"/>
    </location>
</feature>
<keyword evidence="3" id="KW-0964">Secreted</keyword>
<keyword evidence="7" id="KW-0812">Transmembrane</keyword>
<evidence type="ECO:0000256" key="7">
    <source>
        <dbReference type="SAM" id="Phobius"/>
    </source>
</evidence>
<evidence type="ECO:0000313" key="10">
    <source>
        <dbReference type="EMBL" id="QHW08609.1"/>
    </source>
</evidence>